<dbReference type="GO" id="GO:0006412">
    <property type="term" value="P:translation"/>
    <property type="evidence" value="ECO:0007669"/>
    <property type="project" value="InterPro"/>
</dbReference>
<protein>
    <recommendedName>
        <fullName evidence="5">Small ribosomal subunit protein bS18c</fullName>
    </recommendedName>
</protein>
<gene>
    <name evidence="6" type="ORF">RDI58_001249</name>
</gene>
<comment type="caution">
    <text evidence="6">The sequence shown here is derived from an EMBL/GenBank/DDBJ whole genome shotgun (WGS) entry which is preliminary data.</text>
</comment>
<dbReference type="Proteomes" id="UP001371456">
    <property type="component" value="Unassembled WGS sequence"/>
</dbReference>
<evidence type="ECO:0000256" key="4">
    <source>
        <dbReference type="ARBA" id="ARBA00023274"/>
    </source>
</evidence>
<dbReference type="GO" id="GO:0070181">
    <property type="term" value="F:small ribosomal subunit rRNA binding"/>
    <property type="evidence" value="ECO:0007669"/>
    <property type="project" value="TreeGrafter"/>
</dbReference>
<dbReference type="GO" id="GO:0003735">
    <property type="term" value="F:structural constituent of ribosome"/>
    <property type="evidence" value="ECO:0007669"/>
    <property type="project" value="InterPro"/>
</dbReference>
<dbReference type="AlphaFoldDB" id="A0AAN8UBJ2"/>
<keyword evidence="4" id="KW-0687">Ribonucleoprotein</keyword>
<dbReference type="EMBL" id="JBANQN010000001">
    <property type="protein sequence ID" value="KAK6803465.1"/>
    <property type="molecule type" value="Genomic_DNA"/>
</dbReference>
<sequence>MDGKLKEEARCFELDPDEVEKDDYAYKADMTFWPGNSCKIKAVLKLYDRSAYFLVHLVSIFILCGKSKLMDGINLILILENQEFTSPLKRMIETTTEEVLCKAGFRVGILGSASFLPCMSSKVICICTRISACGDTLQHVYCLFNILASSFSAGQIFKKVSLAGQFIGTEYHIPKYWIDSYCLNVRFLAIFITEAGILIKRSKTGISAKAHRKIAMGIKTGRAFGLMLFTTMGTKHFMFVRNNAGP</sequence>
<keyword evidence="3" id="KW-0689">Ribosomal protein</keyword>
<evidence type="ECO:0000256" key="1">
    <source>
        <dbReference type="ARBA" id="ARBA00022730"/>
    </source>
</evidence>
<evidence type="ECO:0000256" key="3">
    <source>
        <dbReference type="ARBA" id="ARBA00022980"/>
    </source>
</evidence>
<evidence type="ECO:0000313" key="6">
    <source>
        <dbReference type="EMBL" id="KAK6803465.1"/>
    </source>
</evidence>
<organism evidence="6 7">
    <name type="scientific">Solanum bulbocastanum</name>
    <name type="common">Wild potato</name>
    <dbReference type="NCBI Taxonomy" id="147425"/>
    <lineage>
        <taxon>Eukaryota</taxon>
        <taxon>Viridiplantae</taxon>
        <taxon>Streptophyta</taxon>
        <taxon>Embryophyta</taxon>
        <taxon>Tracheophyta</taxon>
        <taxon>Spermatophyta</taxon>
        <taxon>Magnoliopsida</taxon>
        <taxon>eudicotyledons</taxon>
        <taxon>Gunneridae</taxon>
        <taxon>Pentapetalae</taxon>
        <taxon>asterids</taxon>
        <taxon>lamiids</taxon>
        <taxon>Solanales</taxon>
        <taxon>Solanaceae</taxon>
        <taxon>Solanoideae</taxon>
        <taxon>Solaneae</taxon>
        <taxon>Solanum</taxon>
    </lineage>
</organism>
<dbReference type="SUPFAM" id="SSF46911">
    <property type="entry name" value="Ribosomal protein S18"/>
    <property type="match status" value="1"/>
</dbReference>
<dbReference type="GO" id="GO:0005763">
    <property type="term" value="C:mitochondrial small ribosomal subunit"/>
    <property type="evidence" value="ECO:0007669"/>
    <property type="project" value="TreeGrafter"/>
</dbReference>
<keyword evidence="2" id="KW-0694">RNA-binding</keyword>
<keyword evidence="7" id="KW-1185">Reference proteome</keyword>
<keyword evidence="1" id="KW-0699">rRNA-binding</keyword>
<reference evidence="6 7" key="1">
    <citation type="submission" date="2024-02" db="EMBL/GenBank/DDBJ databases">
        <title>de novo genome assembly of Solanum bulbocastanum strain 11H21.</title>
        <authorList>
            <person name="Hosaka A.J."/>
        </authorList>
    </citation>
    <scope>NUCLEOTIDE SEQUENCE [LARGE SCALE GENOMIC DNA]</scope>
    <source>
        <tissue evidence="6">Young leaves</tissue>
    </source>
</reference>
<dbReference type="PANTHER" id="PTHR13479">
    <property type="entry name" value="30S RIBOSOMAL PROTEIN S18"/>
    <property type="match status" value="1"/>
</dbReference>
<dbReference type="InterPro" id="IPR001648">
    <property type="entry name" value="Ribosomal_bS18"/>
</dbReference>
<evidence type="ECO:0000256" key="5">
    <source>
        <dbReference type="ARBA" id="ARBA00035266"/>
    </source>
</evidence>
<dbReference type="PANTHER" id="PTHR13479:SF65">
    <property type="entry name" value="F10K1.8 PROTEIN"/>
    <property type="match status" value="1"/>
</dbReference>
<evidence type="ECO:0000256" key="2">
    <source>
        <dbReference type="ARBA" id="ARBA00022884"/>
    </source>
</evidence>
<dbReference type="Gene3D" id="4.10.640.10">
    <property type="entry name" value="Ribosomal protein S18"/>
    <property type="match status" value="1"/>
</dbReference>
<dbReference type="Pfam" id="PF01084">
    <property type="entry name" value="Ribosomal_S18"/>
    <property type="match status" value="1"/>
</dbReference>
<evidence type="ECO:0000313" key="7">
    <source>
        <dbReference type="Proteomes" id="UP001371456"/>
    </source>
</evidence>
<name>A0AAN8UBJ2_SOLBU</name>
<proteinExistence type="predicted"/>
<accession>A0AAN8UBJ2</accession>
<dbReference type="InterPro" id="IPR036870">
    <property type="entry name" value="Ribosomal_bS18_sf"/>
</dbReference>